<evidence type="ECO:0000256" key="3">
    <source>
        <dbReference type="ARBA" id="ARBA00022448"/>
    </source>
</evidence>
<accession>A0A074S8J1</accession>
<feature type="transmembrane region" description="Helical" evidence="8">
    <location>
        <begin position="464"/>
        <end position="488"/>
    </location>
</feature>
<dbReference type="STRING" id="1423351.A0A074S8J1"/>
<feature type="transmembrane region" description="Helical" evidence="8">
    <location>
        <begin position="494"/>
        <end position="512"/>
    </location>
</feature>
<dbReference type="OrthoDB" id="434240at2759"/>
<dbReference type="SUPFAM" id="SSF103473">
    <property type="entry name" value="MFS general substrate transporter"/>
    <property type="match status" value="1"/>
</dbReference>
<feature type="transmembrane region" description="Helical" evidence="8">
    <location>
        <begin position="46"/>
        <end position="65"/>
    </location>
</feature>
<feature type="domain" description="Major facilitator superfamily (MFS) profile" evidence="9">
    <location>
        <begin position="47"/>
        <end position="517"/>
    </location>
</feature>
<feature type="transmembrane region" description="Helical" evidence="8">
    <location>
        <begin position="429"/>
        <end position="452"/>
    </location>
</feature>
<dbReference type="NCBIfam" id="TIGR00886">
    <property type="entry name" value="2A0108"/>
    <property type="match status" value="1"/>
</dbReference>
<comment type="similarity">
    <text evidence="2 8">Belongs to the major facilitator superfamily. Nitrate/nitrite porter (TC 2.A.1.8) family.</text>
</comment>
<comment type="caution">
    <text evidence="10">The sequence shown here is derived from an EMBL/GenBank/DDBJ whole genome shotgun (WGS) entry which is preliminary data.</text>
</comment>
<comment type="caution">
    <text evidence="8">Lacks conserved residue(s) required for the propagation of feature annotation.</text>
</comment>
<comment type="subcellular location">
    <subcellularLocation>
        <location evidence="8">Cell membrane</location>
        <topology evidence="8">Multi-pass membrane protein</topology>
    </subcellularLocation>
    <subcellularLocation>
        <location evidence="1">Membrane</location>
        <topology evidence="1">Multi-pass membrane protein</topology>
    </subcellularLocation>
</comment>
<evidence type="ECO:0000256" key="7">
    <source>
        <dbReference type="ARBA" id="ARBA00023136"/>
    </source>
</evidence>
<evidence type="ECO:0000256" key="5">
    <source>
        <dbReference type="ARBA" id="ARBA00022989"/>
    </source>
</evidence>
<keyword evidence="11" id="KW-1185">Reference proteome</keyword>
<evidence type="ECO:0000313" key="11">
    <source>
        <dbReference type="Proteomes" id="UP000027456"/>
    </source>
</evidence>
<evidence type="ECO:0000259" key="9">
    <source>
        <dbReference type="PROSITE" id="PS50850"/>
    </source>
</evidence>
<sequence length="517" mass="56027">MHSRDTRSDGPPPFKWSSLWEAPVVNPLNLKSYTIPIFNLSNRYSVSFHLSWLGFLVAFLSWFAFPPLIPEAIKSDLKLTNAQVANSNIIALLATLLVRIVVGPLVDRFGPRKVMATLLVVGAIPSGLAGTATKASHLYAIRFFIGILGGTFVPCQAWTTAFFDKNVVGTANALVGGWGNMGGGITFIIMVSLFQQLVHSGLSEHVAWRVAFVAVPVPVLLSVAALTMVFGWDHPAGKWEDRHKLAAHTAVSEHGAAVYEKEVDEKDSEKDKEKNQDVNVQVKEVSDTHNDASHNIQSELDVAVNEALTLKAAVAIVSSPLTWLPAIAYVTTFGFELAVDANLVNVLYALYRSPTFGQVKAGYITAIYGLLNIWTRPLGGLIGDAVYRRWGVPGKKWFMLLCGFLEGVMAIALGLYIEMHHKNGSTPELATVIGIFVVMAIFNEAGCGANFALVPHCNPYSNGLMSGIVGSMGNLGGIIFALVFRFQPAPLGKAFWICGVIIVVLNASLVWIRVPNK</sequence>
<feature type="transmembrane region" description="Helical" evidence="8">
    <location>
        <begin position="85"/>
        <end position="102"/>
    </location>
</feature>
<reference evidence="10 11" key="1">
    <citation type="submission" date="2013-12" db="EMBL/GenBank/DDBJ databases">
        <authorList>
            <person name="Cubeta M."/>
            <person name="Pakala S."/>
            <person name="Fedorova N."/>
            <person name="Thomas E."/>
            <person name="Dean R."/>
            <person name="Jabaji S."/>
            <person name="Neate S."/>
            <person name="Toda T."/>
            <person name="Tavantzis S."/>
            <person name="Vilgalys R."/>
            <person name="Bharathan N."/>
            <person name="Pakala S."/>
            <person name="Losada L.S."/>
            <person name="Zafar N."/>
            <person name="Nierman W."/>
        </authorList>
    </citation>
    <scope>NUCLEOTIDE SEQUENCE [LARGE SCALE GENOMIC DNA]</scope>
    <source>
        <strain evidence="10 11">123E</strain>
    </source>
</reference>
<keyword evidence="4 8" id="KW-0812">Transmembrane</keyword>
<dbReference type="InterPro" id="IPR036259">
    <property type="entry name" value="MFS_trans_sf"/>
</dbReference>
<name>A0A074S8J1_9AGAM</name>
<dbReference type="Gene3D" id="1.20.1250.20">
    <property type="entry name" value="MFS general substrate transporter like domains"/>
    <property type="match status" value="2"/>
</dbReference>
<dbReference type="GO" id="GO:0015112">
    <property type="term" value="F:nitrate transmembrane transporter activity"/>
    <property type="evidence" value="ECO:0007669"/>
    <property type="project" value="UniProtKB-UniRule"/>
</dbReference>
<dbReference type="GO" id="GO:0042128">
    <property type="term" value="P:nitrate assimilation"/>
    <property type="evidence" value="ECO:0007669"/>
    <property type="project" value="UniProtKB-UniRule"/>
</dbReference>
<feature type="transmembrane region" description="Helical" evidence="8">
    <location>
        <begin position="175"/>
        <end position="194"/>
    </location>
</feature>
<protein>
    <recommendedName>
        <fullName evidence="8">Nitrate/nitrite transporter</fullName>
    </recommendedName>
</protein>
<evidence type="ECO:0000256" key="8">
    <source>
        <dbReference type="RuleBase" id="RU366033"/>
    </source>
</evidence>
<dbReference type="AlphaFoldDB" id="A0A074S8J1"/>
<evidence type="ECO:0000313" key="10">
    <source>
        <dbReference type="EMBL" id="KEP53930.1"/>
    </source>
</evidence>
<evidence type="ECO:0000256" key="6">
    <source>
        <dbReference type="ARBA" id="ARBA00023063"/>
    </source>
</evidence>
<proteinExistence type="inferred from homology"/>
<dbReference type="InterPro" id="IPR044772">
    <property type="entry name" value="NO3_transporter"/>
</dbReference>
<feature type="transmembrane region" description="Helical" evidence="8">
    <location>
        <begin position="206"/>
        <end position="232"/>
    </location>
</feature>
<dbReference type="InterPro" id="IPR004737">
    <property type="entry name" value="NO3_transporter_NarK/NarU-like"/>
</dbReference>
<keyword evidence="7 8" id="KW-0472">Membrane</keyword>
<dbReference type="Proteomes" id="UP000027456">
    <property type="component" value="Unassembled WGS sequence"/>
</dbReference>
<dbReference type="GO" id="GO:0015113">
    <property type="term" value="F:nitrite transmembrane transporter activity"/>
    <property type="evidence" value="ECO:0007669"/>
    <property type="project" value="InterPro"/>
</dbReference>
<keyword evidence="3 8" id="KW-0813">Transport</keyword>
<feature type="transmembrane region" description="Helical" evidence="8">
    <location>
        <begin position="139"/>
        <end position="163"/>
    </location>
</feature>
<dbReference type="HOGENOM" id="CLU_024204_1_1_1"/>
<keyword evidence="5 8" id="KW-1133">Transmembrane helix</keyword>
<feature type="transmembrane region" description="Helical" evidence="8">
    <location>
        <begin position="397"/>
        <end position="417"/>
    </location>
</feature>
<dbReference type="InterPro" id="IPR011701">
    <property type="entry name" value="MFS"/>
</dbReference>
<dbReference type="PANTHER" id="PTHR23515">
    <property type="entry name" value="HIGH-AFFINITY NITRATE TRANSPORTER 2.3"/>
    <property type="match status" value="1"/>
</dbReference>
<organism evidence="10 11">
    <name type="scientific">Rhizoctonia solani 123E</name>
    <dbReference type="NCBI Taxonomy" id="1423351"/>
    <lineage>
        <taxon>Eukaryota</taxon>
        <taxon>Fungi</taxon>
        <taxon>Dikarya</taxon>
        <taxon>Basidiomycota</taxon>
        <taxon>Agaricomycotina</taxon>
        <taxon>Agaricomycetes</taxon>
        <taxon>Cantharellales</taxon>
        <taxon>Ceratobasidiaceae</taxon>
        <taxon>Rhizoctonia</taxon>
    </lineage>
</organism>
<dbReference type="EMBL" id="AZST01000044">
    <property type="protein sequence ID" value="KEP53930.1"/>
    <property type="molecule type" value="Genomic_DNA"/>
</dbReference>
<dbReference type="Pfam" id="PF07690">
    <property type="entry name" value="MFS_1"/>
    <property type="match status" value="1"/>
</dbReference>
<dbReference type="InterPro" id="IPR020846">
    <property type="entry name" value="MFS_dom"/>
</dbReference>
<evidence type="ECO:0000256" key="2">
    <source>
        <dbReference type="ARBA" id="ARBA00008432"/>
    </source>
</evidence>
<dbReference type="PROSITE" id="PS50850">
    <property type="entry name" value="MFS"/>
    <property type="match status" value="1"/>
</dbReference>
<keyword evidence="8" id="KW-1003">Cell membrane</keyword>
<dbReference type="GO" id="GO:0005886">
    <property type="term" value="C:plasma membrane"/>
    <property type="evidence" value="ECO:0007669"/>
    <property type="project" value="UniProtKB-SubCell"/>
</dbReference>
<evidence type="ECO:0000256" key="1">
    <source>
        <dbReference type="ARBA" id="ARBA00004141"/>
    </source>
</evidence>
<keyword evidence="6 8" id="KW-0534">Nitrate assimilation</keyword>
<gene>
    <name evidence="10" type="ORF">V565_024520</name>
</gene>
<evidence type="ECO:0000256" key="4">
    <source>
        <dbReference type="ARBA" id="ARBA00022692"/>
    </source>
</evidence>